<dbReference type="NCBIfam" id="TIGR00711">
    <property type="entry name" value="efflux_EmrB"/>
    <property type="match status" value="1"/>
</dbReference>
<keyword evidence="4 7" id="KW-0812">Transmembrane</keyword>
<comment type="caution">
    <text evidence="9">The sequence shown here is derived from an EMBL/GenBank/DDBJ whole genome shotgun (WGS) entry which is preliminary data.</text>
</comment>
<dbReference type="GeneID" id="93711280"/>
<feature type="transmembrane region" description="Helical" evidence="7">
    <location>
        <begin position="354"/>
        <end position="379"/>
    </location>
</feature>
<dbReference type="PANTHER" id="PTHR42718">
    <property type="entry name" value="MAJOR FACILITATOR SUPERFAMILY MULTIDRUG TRANSPORTER MFSC"/>
    <property type="match status" value="1"/>
</dbReference>
<keyword evidence="6 7" id="KW-0472">Membrane</keyword>
<keyword evidence="3" id="KW-1003">Cell membrane</keyword>
<evidence type="ECO:0000256" key="4">
    <source>
        <dbReference type="ARBA" id="ARBA00022692"/>
    </source>
</evidence>
<reference evidence="9 10" key="1">
    <citation type="submission" date="2016-10" db="EMBL/GenBank/DDBJ databases">
        <authorList>
            <person name="Varghese N."/>
            <person name="Submissions S."/>
        </authorList>
    </citation>
    <scope>NUCLEOTIDE SEQUENCE [LARGE SCALE GENOMIC DNA]</scope>
    <source>
        <strain evidence="9 10">DSM 13796</strain>
    </source>
</reference>
<evidence type="ECO:0000259" key="8">
    <source>
        <dbReference type="PROSITE" id="PS50850"/>
    </source>
</evidence>
<sequence length="471" mass="50286">MRKELHPKTVISIIYVTAMFMAAMDGTIVNVALSTISREFGISPSATSSLNISYITSLAVILPLSGWLGDRFGTKRIFILALSLFTGASILCGLSNSLGALNVSRILQGIGGGLLTPVGMAMLFRTFSKEERARASRSLLLPIAVAPAIGPVVGGLLVDMASWRWIFYINVPFGLFTIIFALLFLKEHKEQKAGKFDALGFLLSAPGLCFLLYALIEAPSEGLSPVVLITGIAGLVLLTFFVLLELKIEQPMLFLRLLAEDNFKKMCMISFLASGGLLGMLYVFPLMYQSALGASALESGLVLFPEALGLMLASRLVPFSNKKWGAKNVISTGLLVAALLFVLLSFAGSIANPWVFRIILFGIGVSLGHAVVTVQFTSFANVSSSSMGRATTLFQVQNRLGSSLGLAVLAGIIALFQFGSSSRESLLPYQASLGGAALILFIAFLVSLTVGAREKTTVKHKKGAELAQIKK</sequence>
<evidence type="ECO:0000256" key="1">
    <source>
        <dbReference type="ARBA" id="ARBA00004651"/>
    </source>
</evidence>
<dbReference type="InterPro" id="IPR036259">
    <property type="entry name" value="MFS_trans_sf"/>
</dbReference>
<dbReference type="Proteomes" id="UP000182762">
    <property type="component" value="Unassembled WGS sequence"/>
</dbReference>
<feature type="transmembrane region" description="Helical" evidence="7">
    <location>
        <begin position="139"/>
        <end position="159"/>
    </location>
</feature>
<evidence type="ECO:0000256" key="2">
    <source>
        <dbReference type="ARBA" id="ARBA00022448"/>
    </source>
</evidence>
<dbReference type="PROSITE" id="PS50850">
    <property type="entry name" value="MFS"/>
    <property type="match status" value="1"/>
</dbReference>
<proteinExistence type="predicted"/>
<evidence type="ECO:0000256" key="5">
    <source>
        <dbReference type="ARBA" id="ARBA00022989"/>
    </source>
</evidence>
<feature type="transmembrane region" description="Helical" evidence="7">
    <location>
        <begin position="52"/>
        <end position="70"/>
    </location>
</feature>
<dbReference type="InterPro" id="IPR004638">
    <property type="entry name" value="EmrB-like"/>
</dbReference>
<dbReference type="CDD" id="cd17503">
    <property type="entry name" value="MFS_LmrB_MDR_like"/>
    <property type="match status" value="1"/>
</dbReference>
<dbReference type="Gene3D" id="1.20.1250.20">
    <property type="entry name" value="MFS general substrate transporter like domains"/>
    <property type="match status" value="1"/>
</dbReference>
<keyword evidence="5 7" id="KW-1133">Transmembrane helix</keyword>
<evidence type="ECO:0000313" key="9">
    <source>
        <dbReference type="EMBL" id="SFQ66666.1"/>
    </source>
</evidence>
<feature type="transmembrane region" description="Helical" evidence="7">
    <location>
        <begin position="196"/>
        <end position="216"/>
    </location>
</feature>
<evidence type="ECO:0000256" key="6">
    <source>
        <dbReference type="ARBA" id="ARBA00023136"/>
    </source>
</evidence>
<feature type="transmembrane region" description="Helical" evidence="7">
    <location>
        <begin position="431"/>
        <end position="452"/>
    </location>
</feature>
<dbReference type="RefSeq" id="WP_061805331.1">
    <property type="nucleotide sequence ID" value="NZ_FOXX01000006.1"/>
</dbReference>
<feature type="transmembrane region" description="Helical" evidence="7">
    <location>
        <begin position="165"/>
        <end position="184"/>
    </location>
</feature>
<feature type="transmembrane region" description="Helical" evidence="7">
    <location>
        <begin position="329"/>
        <end position="348"/>
    </location>
</feature>
<feature type="transmembrane region" description="Helical" evidence="7">
    <location>
        <begin position="12"/>
        <end position="32"/>
    </location>
</feature>
<name>A0A1I6AD61_9BACI</name>
<feature type="transmembrane region" description="Helical" evidence="7">
    <location>
        <begin position="400"/>
        <end position="419"/>
    </location>
</feature>
<gene>
    <name evidence="9" type="ORF">SAMN02745910_02636</name>
</gene>
<keyword evidence="2" id="KW-0813">Transport</keyword>
<dbReference type="PANTHER" id="PTHR42718:SF46">
    <property type="entry name" value="BLR6921 PROTEIN"/>
    <property type="match status" value="1"/>
</dbReference>
<evidence type="ECO:0000256" key="3">
    <source>
        <dbReference type="ARBA" id="ARBA00022475"/>
    </source>
</evidence>
<keyword evidence="10" id="KW-1185">Reference proteome</keyword>
<protein>
    <submittedName>
        <fullName evidence="9">Drug resistance transporter, EmrB/QacA subfamily</fullName>
    </submittedName>
</protein>
<feature type="transmembrane region" description="Helical" evidence="7">
    <location>
        <begin position="267"/>
        <end position="288"/>
    </location>
</feature>
<dbReference type="EMBL" id="FOXX01000006">
    <property type="protein sequence ID" value="SFQ66666.1"/>
    <property type="molecule type" value="Genomic_DNA"/>
</dbReference>
<accession>A0A1I6AD61</accession>
<feature type="transmembrane region" description="Helical" evidence="7">
    <location>
        <begin position="300"/>
        <end position="317"/>
    </location>
</feature>
<dbReference type="Pfam" id="PF07690">
    <property type="entry name" value="MFS_1"/>
    <property type="match status" value="1"/>
</dbReference>
<feature type="transmembrane region" description="Helical" evidence="7">
    <location>
        <begin position="106"/>
        <end position="127"/>
    </location>
</feature>
<feature type="transmembrane region" description="Helical" evidence="7">
    <location>
        <begin position="77"/>
        <end position="100"/>
    </location>
</feature>
<feature type="domain" description="Major facilitator superfamily (MFS) profile" evidence="8">
    <location>
        <begin position="11"/>
        <end position="455"/>
    </location>
</feature>
<comment type="subcellular location">
    <subcellularLocation>
        <location evidence="1">Cell membrane</location>
        <topology evidence="1">Multi-pass membrane protein</topology>
    </subcellularLocation>
</comment>
<dbReference type="InterPro" id="IPR011701">
    <property type="entry name" value="MFS"/>
</dbReference>
<organism evidence="9 10">
    <name type="scientific">Priestia endophytica DSM 13796</name>
    <dbReference type="NCBI Taxonomy" id="1121089"/>
    <lineage>
        <taxon>Bacteria</taxon>
        <taxon>Bacillati</taxon>
        <taxon>Bacillota</taxon>
        <taxon>Bacilli</taxon>
        <taxon>Bacillales</taxon>
        <taxon>Bacillaceae</taxon>
        <taxon>Priestia</taxon>
    </lineage>
</organism>
<evidence type="ECO:0000313" key="10">
    <source>
        <dbReference type="Proteomes" id="UP000182762"/>
    </source>
</evidence>
<dbReference type="SUPFAM" id="SSF103473">
    <property type="entry name" value="MFS general substrate transporter"/>
    <property type="match status" value="1"/>
</dbReference>
<feature type="transmembrane region" description="Helical" evidence="7">
    <location>
        <begin position="222"/>
        <end position="246"/>
    </location>
</feature>
<dbReference type="Gene3D" id="1.20.1720.10">
    <property type="entry name" value="Multidrug resistance protein D"/>
    <property type="match status" value="1"/>
</dbReference>
<evidence type="ECO:0000256" key="7">
    <source>
        <dbReference type="SAM" id="Phobius"/>
    </source>
</evidence>
<dbReference type="InterPro" id="IPR020846">
    <property type="entry name" value="MFS_dom"/>
</dbReference>
<dbReference type="PRINTS" id="PR01036">
    <property type="entry name" value="TCRTETB"/>
</dbReference>